<evidence type="ECO:0000313" key="3">
    <source>
        <dbReference type="Proteomes" id="UP000195573"/>
    </source>
</evidence>
<proteinExistence type="predicted"/>
<accession>A0ABN4ZDT4</accession>
<feature type="transmembrane region" description="Helical" evidence="1">
    <location>
        <begin position="77"/>
        <end position="100"/>
    </location>
</feature>
<protein>
    <recommendedName>
        <fullName evidence="4">Prolipoprotein diacylglyceryl transferase</fullName>
    </recommendedName>
</protein>
<reference evidence="2 3" key="1">
    <citation type="submission" date="2017-04" db="EMBL/GenBank/DDBJ databases">
        <title>Complete Genome Sequence of the Bacillus horikoshii 20a strain from Cuatro Cienegas, Coahuila, Mexico.</title>
        <authorList>
            <person name="Zarza E."/>
            <person name="Alcaraz L.D."/>
            <person name="Aguilar-Salinas B."/>
            <person name="Islas A."/>
            <person name="Olmedo-Alvarez G."/>
        </authorList>
    </citation>
    <scope>NUCLEOTIDE SEQUENCE [LARGE SCALE GENOMIC DNA]</scope>
    <source>
        <strain evidence="2 3">20a</strain>
    </source>
</reference>
<keyword evidence="1" id="KW-1133">Transmembrane helix</keyword>
<keyword evidence="1" id="KW-0812">Transmembrane</keyword>
<evidence type="ECO:0000313" key="2">
    <source>
        <dbReference type="EMBL" id="ART76478.1"/>
    </source>
</evidence>
<dbReference type="EMBL" id="CP020880">
    <property type="protein sequence ID" value="ART76478.1"/>
    <property type="molecule type" value="Genomic_DNA"/>
</dbReference>
<keyword evidence="1" id="KW-0472">Membrane</keyword>
<evidence type="ECO:0008006" key="4">
    <source>
        <dbReference type="Google" id="ProtNLM"/>
    </source>
</evidence>
<feature type="transmembrane region" description="Helical" evidence="1">
    <location>
        <begin position="112"/>
        <end position="130"/>
    </location>
</feature>
<gene>
    <name evidence="2" type="ORF">B4U37_10680</name>
</gene>
<feature type="transmembrane region" description="Helical" evidence="1">
    <location>
        <begin position="45"/>
        <end position="65"/>
    </location>
</feature>
<evidence type="ECO:0000256" key="1">
    <source>
        <dbReference type="SAM" id="Phobius"/>
    </source>
</evidence>
<sequence>MDAVQLGPLLIKKSYLVLLFSCLLAYLYIAIYLRKKPEIVKTVENHLTSGLLIWILIFKFSIIIFRPSIIWTNPYGLLFFTGGTRGFYLAIVVTIVFLFWKLQQSNIHIKTSAFILIPSIIIIISSYYGITAIL</sequence>
<organism evidence="2 3">
    <name type="scientific">Sutcliffiella horikoshii</name>
    <dbReference type="NCBI Taxonomy" id="79883"/>
    <lineage>
        <taxon>Bacteria</taxon>
        <taxon>Bacillati</taxon>
        <taxon>Bacillota</taxon>
        <taxon>Bacilli</taxon>
        <taxon>Bacillales</taxon>
        <taxon>Bacillaceae</taxon>
        <taxon>Sutcliffiella</taxon>
    </lineage>
</organism>
<name>A0ABN4ZDT4_9BACI</name>
<feature type="transmembrane region" description="Helical" evidence="1">
    <location>
        <begin position="15"/>
        <end position="33"/>
    </location>
</feature>
<keyword evidence="3" id="KW-1185">Reference proteome</keyword>
<dbReference type="Proteomes" id="UP000195573">
    <property type="component" value="Chromosome"/>
</dbReference>